<accession>A0ABP8U7C2</accession>
<dbReference type="Proteomes" id="UP001501442">
    <property type="component" value="Unassembled WGS sequence"/>
</dbReference>
<evidence type="ECO:0000313" key="2">
    <source>
        <dbReference type="EMBL" id="GAA4624380.1"/>
    </source>
</evidence>
<feature type="domain" description="UspA" evidence="1">
    <location>
        <begin position="23"/>
        <end position="136"/>
    </location>
</feature>
<dbReference type="Pfam" id="PF00582">
    <property type="entry name" value="Usp"/>
    <property type="match status" value="1"/>
</dbReference>
<keyword evidence="3" id="KW-1185">Reference proteome</keyword>
<name>A0ABP8U7C2_9ACTN</name>
<sequence length="165" mass="18161">MDESFTPGSDDAARDARHRPLFVVGVDGSDSGRAALCQAADEAARADADILCVHVRPQPSLGELTALVAPGAALISRDCRDLMEMQAWLDSVQILDPTGRAWEFAVVSGRPEKRLREMTIARHGDALFVGQSVRSGRWSRWFHRCPARRLARSREYPVHLATTAP</sequence>
<reference evidence="3" key="1">
    <citation type="journal article" date="2019" name="Int. J. Syst. Evol. Microbiol.">
        <title>The Global Catalogue of Microorganisms (GCM) 10K type strain sequencing project: providing services to taxonomists for standard genome sequencing and annotation.</title>
        <authorList>
            <consortium name="The Broad Institute Genomics Platform"/>
            <consortium name="The Broad Institute Genome Sequencing Center for Infectious Disease"/>
            <person name="Wu L."/>
            <person name="Ma J."/>
        </authorList>
    </citation>
    <scope>NUCLEOTIDE SEQUENCE [LARGE SCALE GENOMIC DNA]</scope>
    <source>
        <strain evidence="3">JCM 17939</strain>
    </source>
</reference>
<dbReference type="EMBL" id="BAABHK010000003">
    <property type="protein sequence ID" value="GAA4624380.1"/>
    <property type="molecule type" value="Genomic_DNA"/>
</dbReference>
<evidence type="ECO:0000259" key="1">
    <source>
        <dbReference type="Pfam" id="PF00582"/>
    </source>
</evidence>
<dbReference type="RefSeq" id="WP_345430821.1">
    <property type="nucleotide sequence ID" value="NZ_BAABHK010000003.1"/>
</dbReference>
<organism evidence="2 3">
    <name type="scientific">Actinoallomurus vinaceus</name>
    <dbReference type="NCBI Taxonomy" id="1080074"/>
    <lineage>
        <taxon>Bacteria</taxon>
        <taxon>Bacillati</taxon>
        <taxon>Actinomycetota</taxon>
        <taxon>Actinomycetes</taxon>
        <taxon>Streptosporangiales</taxon>
        <taxon>Thermomonosporaceae</taxon>
        <taxon>Actinoallomurus</taxon>
    </lineage>
</organism>
<comment type="caution">
    <text evidence="2">The sequence shown here is derived from an EMBL/GenBank/DDBJ whole genome shotgun (WGS) entry which is preliminary data.</text>
</comment>
<proteinExistence type="predicted"/>
<evidence type="ECO:0000313" key="3">
    <source>
        <dbReference type="Proteomes" id="UP001501442"/>
    </source>
</evidence>
<gene>
    <name evidence="2" type="ORF">GCM10023196_024280</name>
</gene>
<dbReference type="Gene3D" id="3.40.50.12370">
    <property type="match status" value="1"/>
</dbReference>
<protein>
    <recommendedName>
        <fullName evidence="1">UspA domain-containing protein</fullName>
    </recommendedName>
</protein>
<dbReference type="SUPFAM" id="SSF52402">
    <property type="entry name" value="Adenine nucleotide alpha hydrolases-like"/>
    <property type="match status" value="1"/>
</dbReference>
<dbReference type="InterPro" id="IPR006016">
    <property type="entry name" value="UspA"/>
</dbReference>